<name>A0A857MCX3_9ACTN</name>
<feature type="signal peptide" evidence="2">
    <location>
        <begin position="1"/>
        <end position="30"/>
    </location>
</feature>
<keyword evidence="2" id="KW-0732">Signal</keyword>
<evidence type="ECO:0000256" key="1">
    <source>
        <dbReference type="SAM" id="MobiDB-lite"/>
    </source>
</evidence>
<sequence>MHTVWRSVTVAAMTALVMTMATFLAPGAQAAPQGYTNWLCHPDKANDPCDLPNDTTDLGTGKTTPATKVTDADRKVDCFYVYPTVTDQPALIADRVAAPEVRSIARFQAARFNSQCRMFAPVYRQMTLSGLTPASTAAEFGNRDFAKPGYSDVLRAWQEYLRNDNHGRGVIFISHSQGTMMLRKLIREQIDPDPALRKKVVGAFLMGGNVMTRPGRTTGGDFTHIPLCTRQGQSGCVVAYSTDVLSLPSLFGDARTETLSEPMGLPTGPGYQVACTDPAILSGNRNPVGVTVPSKPFADGVISLLMRYTTFPDASPTSSSTWTTSAGRSTGRCTTTNGTHRLHLTMVRPQHVNELPLFDTHLLDMNVGLDRLVAIAHNQIESYTG</sequence>
<feature type="chain" id="PRO_5044273125" evidence="2">
    <location>
        <begin position="31"/>
        <end position="385"/>
    </location>
</feature>
<feature type="region of interest" description="Disordered" evidence="1">
    <location>
        <begin position="316"/>
        <end position="337"/>
    </location>
</feature>
<evidence type="ECO:0000313" key="3">
    <source>
        <dbReference type="EMBL" id="QHN38670.1"/>
    </source>
</evidence>
<proteinExistence type="predicted"/>
<dbReference type="AlphaFoldDB" id="A0A857MCX3"/>
<accession>A0A857MCX3</accession>
<protein>
    <submittedName>
        <fullName evidence="3">DUF3089 domain-containing protein</fullName>
    </submittedName>
</protein>
<organism evidence="3">
    <name type="scientific">Gordonia amarae</name>
    <dbReference type="NCBI Taxonomy" id="36821"/>
    <lineage>
        <taxon>Bacteria</taxon>
        <taxon>Bacillati</taxon>
        <taxon>Actinomycetota</taxon>
        <taxon>Actinomycetes</taxon>
        <taxon>Mycobacteriales</taxon>
        <taxon>Gordoniaceae</taxon>
        <taxon>Gordonia</taxon>
    </lineage>
</organism>
<gene>
    <name evidence="3" type="ORF">GII30_05270</name>
</gene>
<reference evidence="3" key="1">
    <citation type="journal article" date="2021" name="Nat. Microbiol.">
        <title>Cocultivation of an ultrasmall environmental parasitic bacterium with lytic ability against bacteria associated with wastewater foams.</title>
        <authorList>
            <person name="Batinovic S."/>
            <person name="Rose J.J.A."/>
            <person name="Ratcliffe J."/>
            <person name="Seviour R.J."/>
            <person name="Petrovski S."/>
        </authorList>
    </citation>
    <scope>NUCLEOTIDE SEQUENCE</scope>
    <source>
        <strain evidence="3">CON44</strain>
    </source>
</reference>
<dbReference type="InterPro" id="IPR021440">
    <property type="entry name" value="DUF3089"/>
</dbReference>
<feature type="compositionally biased region" description="Low complexity" evidence="1">
    <location>
        <begin position="316"/>
        <end position="332"/>
    </location>
</feature>
<dbReference type="EMBL" id="CP045810">
    <property type="protein sequence ID" value="QHN38670.1"/>
    <property type="molecule type" value="Genomic_DNA"/>
</dbReference>
<evidence type="ECO:0000256" key="2">
    <source>
        <dbReference type="SAM" id="SignalP"/>
    </source>
</evidence>
<dbReference type="Pfam" id="PF11288">
    <property type="entry name" value="DUF3089"/>
    <property type="match status" value="1"/>
</dbReference>